<name>H8YZC7_9GAMM</name>
<organism evidence="7 8">
    <name type="scientific">Thiorhodovibrio frisius</name>
    <dbReference type="NCBI Taxonomy" id="631362"/>
    <lineage>
        <taxon>Bacteria</taxon>
        <taxon>Pseudomonadati</taxon>
        <taxon>Pseudomonadota</taxon>
        <taxon>Gammaproteobacteria</taxon>
        <taxon>Chromatiales</taxon>
        <taxon>Chromatiaceae</taxon>
        <taxon>Thiorhodovibrio</taxon>
    </lineage>
</organism>
<evidence type="ECO:0000313" key="8">
    <source>
        <dbReference type="Proteomes" id="UP000002964"/>
    </source>
</evidence>
<dbReference type="InterPro" id="IPR039424">
    <property type="entry name" value="SBP_5"/>
</dbReference>
<sequence length="746" mass="83926">MRVKATCHINQSAPQLKGPSGVVLVPLALAWSLALVLLLGGCGDTAWNNPYPASEARANIVYSAFSEQPKHLDPVRSYNSNEYVFIGQIYEPPLQYHFLKRPYTLVPLTAASMPEVRYFDAEGNRLPGSAPAEQVAVSEYLIRIRPGIQYQPHPALARAEGAPAGEGYLYHHLKPADLRGIEDLGDFPATGTREVTAEDYVYQIKRLAAPWLHSPIAGLMNKHILDLAELSERLAEAAPAPETGERPFFDLRKMPFAGAEVVDRYSYRIRIEGRYPQFQYWLAMLFFSPMPWEAEAFYAQPGLAERNITLDWYPLGSGAFMLSENNPNLRMVLSRNPHFHGETYPSEGMPEDVAAGLLEDAGQPLPLVDQVIFALEKESIPYWNKFLQGYYDSSGIASDAFDQAIQFSAGGDAELTEDMGAKGIALATAVDTSIWYMGFNMLDPVLGGNSERARLLRRAIAMAVDFGEYISIFANGRGIEAQGMLPPGIYGHREGRAGLNPYLFDWQENRAVRKPISEARALLAEAGYPDGRDSQTGRPLTLYYEAMDAGPDGKARLNWMRKQFAKLGIELVVRATDYNRFQDKMREGTGQIFMWGWNADYPDPENLFFLLYGPNAKVKGGENAFNYQNPEFDRLFEQMRVMDDTPERQALIDEMTDILRRDGPVAFGFFPKSYSLYHQWLGNVKPNLMANNTLKYRRLNPDRRAEQRLAWNPPVLWPLGLLALVLVLGALPAWLMARRRERSRAL</sequence>
<evidence type="ECO:0000259" key="6">
    <source>
        <dbReference type="Pfam" id="PF00496"/>
    </source>
</evidence>
<keyword evidence="5" id="KW-0812">Transmembrane</keyword>
<dbReference type="CDD" id="cd08505">
    <property type="entry name" value="PBP2_NikA_DppA_OppA_like_18"/>
    <property type="match status" value="1"/>
</dbReference>
<dbReference type="InterPro" id="IPR000914">
    <property type="entry name" value="SBP_5_dom"/>
</dbReference>
<dbReference type="Gene3D" id="3.10.105.10">
    <property type="entry name" value="Dipeptide-binding Protein, Domain 3"/>
    <property type="match status" value="1"/>
</dbReference>
<keyword evidence="3" id="KW-0813">Transport</keyword>
<keyword evidence="8" id="KW-1185">Reference proteome</keyword>
<dbReference type="eggNOG" id="COG4166">
    <property type="taxonomic scope" value="Bacteria"/>
</dbReference>
<evidence type="ECO:0000256" key="5">
    <source>
        <dbReference type="SAM" id="Phobius"/>
    </source>
</evidence>
<comment type="subcellular location">
    <subcellularLocation>
        <location evidence="1">Cell envelope</location>
    </subcellularLocation>
</comment>
<dbReference type="HOGENOM" id="CLU_017028_6_0_6"/>
<proteinExistence type="inferred from homology"/>
<evidence type="ECO:0000313" key="7">
    <source>
        <dbReference type="EMBL" id="EIC22054.1"/>
    </source>
</evidence>
<dbReference type="AlphaFoldDB" id="H8YZC7"/>
<protein>
    <submittedName>
        <fullName evidence="7">ABC-type dipeptide transport system, periplasmic component</fullName>
    </submittedName>
</protein>
<feature type="domain" description="Solute-binding protein family 5" evidence="6">
    <location>
        <begin position="194"/>
        <end position="616"/>
    </location>
</feature>
<dbReference type="Gene3D" id="3.40.190.10">
    <property type="entry name" value="Periplasmic binding protein-like II"/>
    <property type="match status" value="1"/>
</dbReference>
<keyword evidence="4" id="KW-0732">Signal</keyword>
<dbReference type="Pfam" id="PF00496">
    <property type="entry name" value="SBP_bac_5"/>
    <property type="match status" value="1"/>
</dbReference>
<gene>
    <name evidence="7" type="ORF">Thi970DRAFT_02296</name>
</gene>
<dbReference type="STRING" id="631362.Thi970DRAFT_02296"/>
<dbReference type="SUPFAM" id="SSF53850">
    <property type="entry name" value="Periplasmic binding protein-like II"/>
    <property type="match status" value="1"/>
</dbReference>
<evidence type="ECO:0000256" key="2">
    <source>
        <dbReference type="ARBA" id="ARBA00005695"/>
    </source>
</evidence>
<reference evidence="7 8" key="2">
    <citation type="submission" date="2011-11" db="EMBL/GenBank/DDBJ databases">
        <authorList>
            <consortium name="US DOE Joint Genome Institute"/>
            <person name="Lucas S."/>
            <person name="Han J."/>
            <person name="Lapidus A."/>
            <person name="Cheng J.-F."/>
            <person name="Goodwin L."/>
            <person name="Pitluck S."/>
            <person name="Peters L."/>
            <person name="Ovchinnikova G."/>
            <person name="Zhang X."/>
            <person name="Detter J.C."/>
            <person name="Han C."/>
            <person name="Tapia R."/>
            <person name="Land M."/>
            <person name="Hauser L."/>
            <person name="Kyrpides N."/>
            <person name="Ivanova N."/>
            <person name="Pagani I."/>
            <person name="Vogl K."/>
            <person name="Liu Z."/>
            <person name="Overmann J."/>
            <person name="Frigaard N.-U."/>
            <person name="Bryant D."/>
            <person name="Woyke T."/>
        </authorList>
    </citation>
    <scope>NUCLEOTIDE SEQUENCE [LARGE SCALE GENOMIC DNA]</scope>
    <source>
        <strain evidence="7 8">970</strain>
    </source>
</reference>
<feature type="transmembrane region" description="Helical" evidence="5">
    <location>
        <begin position="21"/>
        <end position="40"/>
    </location>
</feature>
<dbReference type="GO" id="GO:0015833">
    <property type="term" value="P:peptide transport"/>
    <property type="evidence" value="ECO:0007669"/>
    <property type="project" value="TreeGrafter"/>
</dbReference>
<keyword evidence="5" id="KW-1133">Transmembrane helix</keyword>
<feature type="transmembrane region" description="Helical" evidence="5">
    <location>
        <begin position="715"/>
        <end position="737"/>
    </location>
</feature>
<comment type="similarity">
    <text evidence="2">Belongs to the bacterial solute-binding protein 5 family.</text>
</comment>
<dbReference type="RefSeq" id="WP_009148638.1">
    <property type="nucleotide sequence ID" value="NZ_CP121471.1"/>
</dbReference>
<dbReference type="Proteomes" id="UP000002964">
    <property type="component" value="Unassembled WGS sequence"/>
</dbReference>
<accession>H8YZC7</accession>
<dbReference type="GO" id="GO:1904680">
    <property type="term" value="F:peptide transmembrane transporter activity"/>
    <property type="evidence" value="ECO:0007669"/>
    <property type="project" value="TreeGrafter"/>
</dbReference>
<dbReference type="GO" id="GO:0030313">
    <property type="term" value="C:cell envelope"/>
    <property type="evidence" value="ECO:0007669"/>
    <property type="project" value="UniProtKB-SubCell"/>
</dbReference>
<evidence type="ECO:0000256" key="4">
    <source>
        <dbReference type="ARBA" id="ARBA00022729"/>
    </source>
</evidence>
<dbReference type="EMBL" id="JH603169">
    <property type="protein sequence ID" value="EIC22054.1"/>
    <property type="molecule type" value="Genomic_DNA"/>
</dbReference>
<dbReference type="PANTHER" id="PTHR30290">
    <property type="entry name" value="PERIPLASMIC BINDING COMPONENT OF ABC TRANSPORTER"/>
    <property type="match status" value="1"/>
</dbReference>
<keyword evidence="5" id="KW-0472">Membrane</keyword>
<evidence type="ECO:0000256" key="1">
    <source>
        <dbReference type="ARBA" id="ARBA00004196"/>
    </source>
</evidence>
<dbReference type="PANTHER" id="PTHR30290:SF10">
    <property type="entry name" value="PERIPLASMIC OLIGOPEPTIDE-BINDING PROTEIN-RELATED"/>
    <property type="match status" value="1"/>
</dbReference>
<evidence type="ECO:0000256" key="3">
    <source>
        <dbReference type="ARBA" id="ARBA00022448"/>
    </source>
</evidence>
<reference evidence="8" key="1">
    <citation type="submission" date="2011-06" db="EMBL/GenBank/DDBJ databases">
        <authorList>
            <consortium name="US DOE Joint Genome Institute (JGI-PGF)"/>
            <person name="Lucas S."/>
            <person name="Han J."/>
            <person name="Lapidus A."/>
            <person name="Cheng J.-F."/>
            <person name="Goodwin L."/>
            <person name="Pitluck S."/>
            <person name="Peters L."/>
            <person name="Land M.L."/>
            <person name="Hauser L."/>
            <person name="Vogl K."/>
            <person name="Liu Z."/>
            <person name="Overmann J."/>
            <person name="Frigaard N.-U."/>
            <person name="Bryant D.A."/>
            <person name="Woyke T.J."/>
        </authorList>
    </citation>
    <scope>NUCLEOTIDE SEQUENCE [LARGE SCALE GENOMIC DNA]</scope>
    <source>
        <strain evidence="8">970</strain>
    </source>
</reference>